<evidence type="ECO:0000256" key="10">
    <source>
        <dbReference type="ARBA" id="ARBA00023201"/>
    </source>
</evidence>
<keyword evidence="6 11" id="KW-1133">Transmembrane helix</keyword>
<dbReference type="EMBL" id="DRSQ01000123">
    <property type="protein sequence ID" value="HHE32153.1"/>
    <property type="molecule type" value="Genomic_DNA"/>
</dbReference>
<proteinExistence type="inferred from homology"/>
<keyword evidence="8" id="KW-0406">Ion transport</keyword>
<evidence type="ECO:0000256" key="11">
    <source>
        <dbReference type="SAM" id="Phobius"/>
    </source>
</evidence>
<dbReference type="PANTHER" id="PTHR42985">
    <property type="entry name" value="SODIUM-COUPLED MONOCARBOXYLATE TRANSPORTER"/>
    <property type="match status" value="1"/>
</dbReference>
<keyword evidence="5 11" id="KW-0812">Transmembrane</keyword>
<dbReference type="PROSITE" id="PS50283">
    <property type="entry name" value="NA_SOLUT_SYMP_3"/>
    <property type="match status" value="1"/>
</dbReference>
<feature type="transmembrane region" description="Helical" evidence="11">
    <location>
        <begin position="32"/>
        <end position="56"/>
    </location>
</feature>
<accession>A0A7C5DE65</accession>
<comment type="similarity">
    <text evidence="2">Belongs to the sodium:solute symporter (SSF) (TC 2.A.21) family.</text>
</comment>
<evidence type="ECO:0000256" key="9">
    <source>
        <dbReference type="ARBA" id="ARBA00023136"/>
    </source>
</evidence>
<dbReference type="GO" id="GO:0006814">
    <property type="term" value="P:sodium ion transport"/>
    <property type="evidence" value="ECO:0007669"/>
    <property type="project" value="UniProtKB-KW"/>
</dbReference>
<feature type="transmembrane region" description="Helical" evidence="11">
    <location>
        <begin position="77"/>
        <end position="96"/>
    </location>
</feature>
<dbReference type="GO" id="GO:0015293">
    <property type="term" value="F:symporter activity"/>
    <property type="evidence" value="ECO:0007669"/>
    <property type="project" value="TreeGrafter"/>
</dbReference>
<feature type="transmembrane region" description="Helical" evidence="11">
    <location>
        <begin position="163"/>
        <end position="180"/>
    </location>
</feature>
<dbReference type="GO" id="GO:0005886">
    <property type="term" value="C:plasma membrane"/>
    <property type="evidence" value="ECO:0007669"/>
    <property type="project" value="UniProtKB-SubCell"/>
</dbReference>
<name>A0A7C5DE65_9CHLB</name>
<feature type="transmembrane region" description="Helical" evidence="11">
    <location>
        <begin position="242"/>
        <end position="261"/>
    </location>
</feature>
<dbReference type="InterPro" id="IPR001734">
    <property type="entry name" value="Na/solute_symporter"/>
</dbReference>
<feature type="transmembrane region" description="Helical" evidence="11">
    <location>
        <begin position="219"/>
        <end position="236"/>
    </location>
</feature>
<keyword evidence="3" id="KW-0813">Transport</keyword>
<feature type="transmembrane region" description="Helical" evidence="11">
    <location>
        <begin position="108"/>
        <end position="132"/>
    </location>
</feature>
<keyword evidence="10" id="KW-0739">Sodium transport</keyword>
<feature type="non-terminal residue" evidence="12">
    <location>
        <position position="1"/>
    </location>
</feature>
<dbReference type="Gene3D" id="1.20.1730.10">
    <property type="entry name" value="Sodium/glucose cotransporter"/>
    <property type="match status" value="1"/>
</dbReference>
<keyword evidence="9 11" id="KW-0472">Membrane</keyword>
<dbReference type="AlphaFoldDB" id="A0A7C5DE65"/>
<evidence type="ECO:0000256" key="5">
    <source>
        <dbReference type="ARBA" id="ARBA00022692"/>
    </source>
</evidence>
<evidence type="ECO:0000256" key="4">
    <source>
        <dbReference type="ARBA" id="ARBA00022475"/>
    </source>
</evidence>
<evidence type="ECO:0000256" key="3">
    <source>
        <dbReference type="ARBA" id="ARBA00022448"/>
    </source>
</evidence>
<dbReference type="InterPro" id="IPR038377">
    <property type="entry name" value="Na/Glc_symporter_sf"/>
</dbReference>
<sequence length="271" mass="28921">IGMPLPEVFSSLYEAGKLRIIDPDPHLFTHSLSFVSAFVGGVLLSLSSHGVDYLMVQRILGCNGLGSARKAMIGSGIFVLFQFALFLLAGSLIYVFMHGAPMQKDREFTTFIVTALPAGLKGVLLAGILAAAMSTLSSSVNALAASTVTDLLKGKTSLTMSRFISVGWATVLIGIALLFNENDKSIVMLGLEIASFTYGGLLGLFLLSRSSREFRSSSLVAGLLASTGIVFLLKFLGLAWTWYIAVSVMVNLLVTLLFEALQPQKRSGISN</sequence>
<dbReference type="InterPro" id="IPR051163">
    <property type="entry name" value="Sodium:Solute_Symporter_SSF"/>
</dbReference>
<evidence type="ECO:0000256" key="2">
    <source>
        <dbReference type="ARBA" id="ARBA00006434"/>
    </source>
</evidence>
<comment type="caution">
    <text evidence="12">The sequence shown here is derived from an EMBL/GenBank/DDBJ whole genome shotgun (WGS) entry which is preliminary data.</text>
</comment>
<dbReference type="PANTHER" id="PTHR42985:SF47">
    <property type="entry name" value="INTEGRAL MEMBRANE TRANSPORT PROTEIN"/>
    <property type="match status" value="1"/>
</dbReference>
<reference evidence="12" key="1">
    <citation type="journal article" date="2020" name="mSystems">
        <title>Genome- and Community-Level Interaction Insights into Carbon Utilization and Element Cycling Functions of Hydrothermarchaeota in Hydrothermal Sediment.</title>
        <authorList>
            <person name="Zhou Z."/>
            <person name="Liu Y."/>
            <person name="Xu W."/>
            <person name="Pan J."/>
            <person name="Luo Z.H."/>
            <person name="Li M."/>
        </authorList>
    </citation>
    <scope>NUCLEOTIDE SEQUENCE [LARGE SCALE GENOMIC DNA]</scope>
    <source>
        <strain evidence="12">HyVt-633</strain>
    </source>
</reference>
<dbReference type="Proteomes" id="UP000886058">
    <property type="component" value="Unassembled WGS sequence"/>
</dbReference>
<gene>
    <name evidence="12" type="ORF">ENL07_05865</name>
</gene>
<keyword evidence="7" id="KW-0915">Sodium</keyword>
<feature type="transmembrane region" description="Helical" evidence="11">
    <location>
        <begin position="186"/>
        <end position="207"/>
    </location>
</feature>
<evidence type="ECO:0000313" key="12">
    <source>
        <dbReference type="EMBL" id="HHE32153.1"/>
    </source>
</evidence>
<organism evidence="12">
    <name type="scientific">Chlorobaculum parvum</name>
    <dbReference type="NCBI Taxonomy" id="274539"/>
    <lineage>
        <taxon>Bacteria</taxon>
        <taxon>Pseudomonadati</taxon>
        <taxon>Chlorobiota</taxon>
        <taxon>Chlorobiia</taxon>
        <taxon>Chlorobiales</taxon>
        <taxon>Chlorobiaceae</taxon>
        <taxon>Chlorobaculum</taxon>
    </lineage>
</organism>
<evidence type="ECO:0000256" key="8">
    <source>
        <dbReference type="ARBA" id="ARBA00023065"/>
    </source>
</evidence>
<protein>
    <submittedName>
        <fullName evidence="12">Sodium:solute symporter</fullName>
    </submittedName>
</protein>
<evidence type="ECO:0000256" key="1">
    <source>
        <dbReference type="ARBA" id="ARBA00004651"/>
    </source>
</evidence>
<comment type="subcellular location">
    <subcellularLocation>
        <location evidence="1">Cell membrane</location>
        <topology evidence="1">Multi-pass membrane protein</topology>
    </subcellularLocation>
</comment>
<evidence type="ECO:0000256" key="7">
    <source>
        <dbReference type="ARBA" id="ARBA00023053"/>
    </source>
</evidence>
<keyword evidence="4" id="KW-1003">Cell membrane</keyword>
<evidence type="ECO:0000256" key="6">
    <source>
        <dbReference type="ARBA" id="ARBA00022989"/>
    </source>
</evidence>